<reference evidence="4 5" key="1">
    <citation type="journal article" date="2017" name="Int. J. Syst. Evol. Microbiol.">
        <title>Pseudokineococcus basanitobsidens sp. nov., isolated from volcanic rock.</title>
        <authorList>
            <person name="Lee D.W."/>
            <person name="Park M.Y."/>
            <person name="Kim J.J."/>
            <person name="Kim B.S."/>
        </authorList>
    </citation>
    <scope>NUCLEOTIDE SEQUENCE [LARGE SCALE GENOMIC DNA]</scope>
    <source>
        <strain evidence="4 5">DSM 103726</strain>
    </source>
</reference>
<dbReference type="EMBL" id="JBBIAA010000021">
    <property type="protein sequence ID" value="MEJ5946378.1"/>
    <property type="molecule type" value="Genomic_DNA"/>
</dbReference>
<dbReference type="PANTHER" id="PTHR43464">
    <property type="entry name" value="METHYLTRANSFERASE"/>
    <property type="match status" value="1"/>
</dbReference>
<keyword evidence="3" id="KW-0949">S-adenosyl-L-methionine</keyword>
<dbReference type="SUPFAM" id="SSF53335">
    <property type="entry name" value="S-adenosyl-L-methionine-dependent methyltransferases"/>
    <property type="match status" value="1"/>
</dbReference>
<accession>A0ABU8RMX9</accession>
<evidence type="ECO:0000256" key="2">
    <source>
        <dbReference type="ARBA" id="ARBA00022679"/>
    </source>
</evidence>
<evidence type="ECO:0000313" key="4">
    <source>
        <dbReference type="EMBL" id="MEJ5946378.1"/>
    </source>
</evidence>
<protein>
    <submittedName>
        <fullName evidence="4">Class I SAM-dependent methyltransferase</fullName>
        <ecNumber evidence="4">2.1.1.-</ecNumber>
    </submittedName>
</protein>
<keyword evidence="5" id="KW-1185">Reference proteome</keyword>
<comment type="caution">
    <text evidence="4">The sequence shown here is derived from an EMBL/GenBank/DDBJ whole genome shotgun (WGS) entry which is preliminary data.</text>
</comment>
<dbReference type="InterPro" id="IPR029063">
    <property type="entry name" value="SAM-dependent_MTases_sf"/>
</dbReference>
<evidence type="ECO:0000313" key="5">
    <source>
        <dbReference type="Proteomes" id="UP001387100"/>
    </source>
</evidence>
<dbReference type="Proteomes" id="UP001387100">
    <property type="component" value="Unassembled WGS sequence"/>
</dbReference>
<dbReference type="GO" id="GO:0032259">
    <property type="term" value="P:methylation"/>
    <property type="evidence" value="ECO:0007669"/>
    <property type="project" value="UniProtKB-KW"/>
</dbReference>
<proteinExistence type="predicted"/>
<dbReference type="EC" id="2.1.1.-" evidence="4"/>
<dbReference type="Gene3D" id="3.40.50.150">
    <property type="entry name" value="Vaccinia Virus protein VP39"/>
    <property type="match status" value="1"/>
</dbReference>
<dbReference type="Pfam" id="PF13489">
    <property type="entry name" value="Methyltransf_23"/>
    <property type="match status" value="1"/>
</dbReference>
<keyword evidence="2 4" id="KW-0808">Transferase</keyword>
<dbReference type="GO" id="GO:0008168">
    <property type="term" value="F:methyltransferase activity"/>
    <property type="evidence" value="ECO:0007669"/>
    <property type="project" value="UniProtKB-KW"/>
</dbReference>
<organism evidence="4 5">
    <name type="scientific">Pseudokineococcus basanitobsidens</name>
    <dbReference type="NCBI Taxonomy" id="1926649"/>
    <lineage>
        <taxon>Bacteria</taxon>
        <taxon>Bacillati</taxon>
        <taxon>Actinomycetota</taxon>
        <taxon>Actinomycetes</taxon>
        <taxon>Kineosporiales</taxon>
        <taxon>Kineosporiaceae</taxon>
        <taxon>Pseudokineococcus</taxon>
    </lineage>
</organism>
<sequence length="253" mass="27182">MDRAALSDIAHRRHPVAAPVDPGRVRELLGWLAPPAGGRVLDLGSGYGAWLLELLAVREHLTGVGIDLSLPESLARAIPDNGVVDRVRWEEADATGWDGGLFDIVVCVGASHAFGGLAGTLEAVRRHLRPGGQVVLGDVFWEIAPTPAAMAALEAAAEDVPDLPGLLAEARSASFEPGFGHVSTLTEWDEYEWSWTGSLVDWALREAPTDADREQALAAAREHRQQWLDGYRGVLGFATLVLHDIAPPQDTRS</sequence>
<evidence type="ECO:0000256" key="3">
    <source>
        <dbReference type="ARBA" id="ARBA00022691"/>
    </source>
</evidence>
<dbReference type="RefSeq" id="WP_339575761.1">
    <property type="nucleotide sequence ID" value="NZ_JBBIAA010000021.1"/>
</dbReference>
<dbReference type="CDD" id="cd02440">
    <property type="entry name" value="AdoMet_MTases"/>
    <property type="match status" value="1"/>
</dbReference>
<gene>
    <name evidence="4" type="ORF">WDZ17_13855</name>
</gene>
<dbReference type="PANTHER" id="PTHR43464:SF19">
    <property type="entry name" value="UBIQUINONE BIOSYNTHESIS O-METHYLTRANSFERASE, MITOCHONDRIAL"/>
    <property type="match status" value="1"/>
</dbReference>
<name>A0ABU8RMX9_9ACTN</name>
<evidence type="ECO:0000256" key="1">
    <source>
        <dbReference type="ARBA" id="ARBA00022603"/>
    </source>
</evidence>
<keyword evidence="1 4" id="KW-0489">Methyltransferase</keyword>